<keyword evidence="8 9" id="KW-0472">Membrane</keyword>
<feature type="region of interest" description="Disordered" evidence="10">
    <location>
        <begin position="42"/>
        <end position="85"/>
    </location>
</feature>
<keyword evidence="7 9" id="KW-0811">Translocation</keyword>
<dbReference type="EMBL" id="FUKR01000003">
    <property type="protein sequence ID" value="SJN16092.1"/>
    <property type="molecule type" value="Genomic_DNA"/>
</dbReference>
<protein>
    <recommendedName>
        <fullName evidence="9">Sec-independent protein translocase protein TatA</fullName>
    </recommendedName>
</protein>
<reference evidence="12" key="1">
    <citation type="submission" date="2017-02" db="EMBL/GenBank/DDBJ databases">
        <authorList>
            <person name="Dridi B."/>
        </authorList>
    </citation>
    <scope>NUCLEOTIDE SEQUENCE [LARGE SCALE GENOMIC DNA]</scope>
    <source>
        <strain evidence="12">EB411</strain>
    </source>
</reference>
<dbReference type="GO" id="GO:0033281">
    <property type="term" value="C:TAT protein transport complex"/>
    <property type="evidence" value="ECO:0007669"/>
    <property type="project" value="UniProtKB-UniRule"/>
</dbReference>
<evidence type="ECO:0000256" key="2">
    <source>
        <dbReference type="ARBA" id="ARBA00022448"/>
    </source>
</evidence>
<evidence type="ECO:0000256" key="10">
    <source>
        <dbReference type="SAM" id="MobiDB-lite"/>
    </source>
</evidence>
<dbReference type="OrthoDB" id="5245163at2"/>
<evidence type="ECO:0000256" key="8">
    <source>
        <dbReference type="ARBA" id="ARBA00023136"/>
    </source>
</evidence>
<sequence length="109" mass="10952">MLQNLTGWHALIIIAVVVLLFGATKLPALARSVGQSMRILKTETAGHGDGAEAETADRGGERHVAGDRAEASTGPATASGVAADPVPPTVAVRMVTATAAERSGSPTAP</sequence>
<evidence type="ECO:0000256" key="1">
    <source>
        <dbReference type="ARBA" id="ARBA00004162"/>
    </source>
</evidence>
<dbReference type="PANTHER" id="PTHR42982:SF8">
    <property type="entry name" value="SEC-INDEPENDENT PROTEIN TRANSLOCASE PROTEIN TATA"/>
    <property type="match status" value="1"/>
</dbReference>
<evidence type="ECO:0000313" key="11">
    <source>
        <dbReference type="EMBL" id="SJN16092.1"/>
    </source>
</evidence>
<keyword evidence="6 9" id="KW-1133">Transmembrane helix</keyword>
<evidence type="ECO:0000256" key="9">
    <source>
        <dbReference type="HAMAP-Rule" id="MF_00236"/>
    </source>
</evidence>
<keyword evidence="12" id="KW-1185">Reference proteome</keyword>
<dbReference type="PANTHER" id="PTHR42982">
    <property type="entry name" value="SEC-INDEPENDENT PROTEIN TRANSLOCASE PROTEIN TATA"/>
    <property type="match status" value="1"/>
</dbReference>
<evidence type="ECO:0000256" key="5">
    <source>
        <dbReference type="ARBA" id="ARBA00022927"/>
    </source>
</evidence>
<dbReference type="InterPro" id="IPR003369">
    <property type="entry name" value="TatA/B/E"/>
</dbReference>
<comment type="subunit">
    <text evidence="9">The Tat system comprises two distinct complexes: a TatABC complex, containing multiple copies of TatA, TatB and TatC subunits, and a separate TatA complex, containing only TatA subunits. Substrates initially bind to the TatABC complex, which probably triggers association of the separate TatA complex to form the active translocon.</text>
</comment>
<evidence type="ECO:0000256" key="4">
    <source>
        <dbReference type="ARBA" id="ARBA00022692"/>
    </source>
</evidence>
<dbReference type="HAMAP" id="MF_00236">
    <property type="entry name" value="TatA_E"/>
    <property type="match status" value="1"/>
</dbReference>
<comment type="subcellular location">
    <subcellularLocation>
        <location evidence="1 9">Cell membrane</location>
        <topology evidence="1 9">Single-pass membrane protein</topology>
    </subcellularLocation>
</comment>
<dbReference type="Proteomes" id="UP000196778">
    <property type="component" value="Unassembled WGS sequence"/>
</dbReference>
<dbReference type="Pfam" id="PF02416">
    <property type="entry name" value="TatA_B_E"/>
    <property type="match status" value="1"/>
</dbReference>
<dbReference type="InterPro" id="IPR006312">
    <property type="entry name" value="TatA/E"/>
</dbReference>
<feature type="compositionally biased region" description="Basic and acidic residues" evidence="10">
    <location>
        <begin position="42"/>
        <end position="70"/>
    </location>
</feature>
<dbReference type="GO" id="GO:0043953">
    <property type="term" value="P:protein transport by the Tat complex"/>
    <property type="evidence" value="ECO:0007669"/>
    <property type="project" value="UniProtKB-UniRule"/>
</dbReference>
<gene>
    <name evidence="9" type="primary">tatA</name>
    <name evidence="11" type="ORF">FM119_00355</name>
</gene>
<keyword evidence="4 9" id="KW-0812">Transmembrane</keyword>
<evidence type="ECO:0000256" key="6">
    <source>
        <dbReference type="ARBA" id="ARBA00022989"/>
    </source>
</evidence>
<organism evidence="11 12">
    <name type="scientific">Mycetocola reblochoni REB411</name>
    <dbReference type="NCBI Taxonomy" id="1255698"/>
    <lineage>
        <taxon>Bacteria</taxon>
        <taxon>Bacillati</taxon>
        <taxon>Actinomycetota</taxon>
        <taxon>Actinomycetes</taxon>
        <taxon>Micrococcales</taxon>
        <taxon>Microbacteriaceae</taxon>
        <taxon>Mycetocola</taxon>
    </lineage>
</organism>
<evidence type="ECO:0000256" key="3">
    <source>
        <dbReference type="ARBA" id="ARBA00022475"/>
    </source>
</evidence>
<evidence type="ECO:0000313" key="12">
    <source>
        <dbReference type="Proteomes" id="UP000196778"/>
    </source>
</evidence>
<accession>A0A1R4I8D0</accession>
<dbReference type="RefSeq" id="WP_087135707.1">
    <property type="nucleotide sequence ID" value="NZ_FUKR01000003.1"/>
</dbReference>
<dbReference type="GO" id="GO:0008320">
    <property type="term" value="F:protein transmembrane transporter activity"/>
    <property type="evidence" value="ECO:0007669"/>
    <property type="project" value="UniProtKB-UniRule"/>
</dbReference>
<comment type="similarity">
    <text evidence="9">Belongs to the TatA/E family.</text>
</comment>
<proteinExistence type="inferred from homology"/>
<evidence type="ECO:0000256" key="7">
    <source>
        <dbReference type="ARBA" id="ARBA00023010"/>
    </source>
</evidence>
<keyword evidence="2 9" id="KW-0813">Transport</keyword>
<keyword evidence="5 9" id="KW-0653">Protein transport</keyword>
<dbReference type="Gene3D" id="1.20.5.3310">
    <property type="match status" value="1"/>
</dbReference>
<comment type="function">
    <text evidence="9">Part of the twin-arginine translocation (Tat) system that transports large folded proteins containing a characteristic twin-arginine motif in their signal peptide across membranes. TatA could form the protein-conducting channel of the Tat system.</text>
</comment>
<keyword evidence="3 9" id="KW-1003">Cell membrane</keyword>
<name>A0A1R4I8D0_9MICO</name>
<dbReference type="AlphaFoldDB" id="A0A1R4I8D0"/>